<dbReference type="Proteomes" id="UP001457661">
    <property type="component" value="Unassembled WGS sequence"/>
</dbReference>
<evidence type="ECO:0000313" key="2">
    <source>
        <dbReference type="Proteomes" id="UP001457661"/>
    </source>
</evidence>
<reference evidence="1 2" key="1">
    <citation type="submission" date="2024-03" db="EMBL/GenBank/DDBJ databases">
        <title>Community enrichment and isolation of bacterial strains for fucoidan degradation.</title>
        <authorList>
            <person name="Sichert A."/>
        </authorList>
    </citation>
    <scope>NUCLEOTIDE SEQUENCE [LARGE SCALE GENOMIC DNA]</scope>
    <source>
        <strain evidence="1 2">AS26</strain>
    </source>
</reference>
<evidence type="ECO:0000313" key="1">
    <source>
        <dbReference type="EMBL" id="MEM5532307.1"/>
    </source>
</evidence>
<gene>
    <name evidence="1" type="ORF">WNY57_07705</name>
</gene>
<protein>
    <submittedName>
        <fullName evidence="1">Uncharacterized protein</fullName>
    </submittedName>
</protein>
<dbReference type="RefSeq" id="WP_342879463.1">
    <property type="nucleotide sequence ID" value="NZ_JBBMQX010000004.1"/>
</dbReference>
<dbReference type="EMBL" id="JBBMQX010000004">
    <property type="protein sequence ID" value="MEM5532307.1"/>
    <property type="molecule type" value="Genomic_DNA"/>
</dbReference>
<accession>A0ABU9TF18</accession>
<sequence>MQSSERRWSYFYDFHLTPYPSDAPAFDFEDVLNKIEQLWKNGSAVHQYRNKELTIRLKDFQKTKDCSLLLIHVSDIKATDPAFSNTQTGVVRVEQKQKDEGIGAACHVI</sequence>
<organism evidence="1 2">
    <name type="scientific">Pseudoalteromonas arctica</name>
    <dbReference type="NCBI Taxonomy" id="394751"/>
    <lineage>
        <taxon>Bacteria</taxon>
        <taxon>Pseudomonadati</taxon>
        <taxon>Pseudomonadota</taxon>
        <taxon>Gammaproteobacteria</taxon>
        <taxon>Alteromonadales</taxon>
        <taxon>Pseudoalteromonadaceae</taxon>
        <taxon>Pseudoalteromonas</taxon>
    </lineage>
</organism>
<comment type="caution">
    <text evidence="1">The sequence shown here is derived from an EMBL/GenBank/DDBJ whole genome shotgun (WGS) entry which is preliminary data.</text>
</comment>
<name>A0ABU9TF18_9GAMM</name>
<proteinExistence type="predicted"/>
<keyword evidence="2" id="KW-1185">Reference proteome</keyword>